<accession>A0A7Y4IQR5</accession>
<feature type="transmembrane region" description="Helical" evidence="2">
    <location>
        <begin position="320"/>
        <end position="339"/>
    </location>
</feature>
<feature type="transmembrane region" description="Helical" evidence="2">
    <location>
        <begin position="235"/>
        <end position="257"/>
    </location>
</feature>
<evidence type="ECO:0000313" key="4">
    <source>
        <dbReference type="Proteomes" id="UP000533080"/>
    </source>
</evidence>
<organism evidence="3 4">
    <name type="scientific">Myxococcus xanthus</name>
    <dbReference type="NCBI Taxonomy" id="34"/>
    <lineage>
        <taxon>Bacteria</taxon>
        <taxon>Pseudomonadati</taxon>
        <taxon>Myxococcota</taxon>
        <taxon>Myxococcia</taxon>
        <taxon>Myxococcales</taxon>
        <taxon>Cystobacterineae</taxon>
        <taxon>Myxococcaceae</taxon>
        <taxon>Myxococcus</taxon>
    </lineage>
</organism>
<proteinExistence type="predicted"/>
<feature type="transmembrane region" description="Helical" evidence="2">
    <location>
        <begin position="73"/>
        <end position="94"/>
    </location>
</feature>
<sequence length="340" mass="37485">MVQGTAASCSREDLRAAYATEPPPPRQTQRIPLALMSSSSILVTDAPGGTPPAPSPEPARFAVHAWTPALRGLAVVTQLAAMGALLHFTAQLWMEISEGTQRLQPQAIAVGLVLRVVLPLAFVSALRRSRRATVAVDTHQWTLTLRGGARMEIPFEAVTAVRPWRLPLPGPGLALRMRSGRAFSHALEVEDALPLLNALGQHGAPGAAQSHTLVRYAHARHALWRRRWYHLLVKFVFFPLVPTAILFYSYQVISFGGALGEYRMYGLDAYLRSFGRYYAPISLCLLLFACFWRVAAEGASLLAAWLLPAWARGVRRAAEWFCRLVYYVGTLGLIGARFMM</sequence>
<dbReference type="AlphaFoldDB" id="A0A7Y4IQR5"/>
<name>A0A7Y4IQR5_MYXXA</name>
<feature type="transmembrane region" description="Helical" evidence="2">
    <location>
        <begin position="277"/>
        <end position="308"/>
    </location>
</feature>
<keyword evidence="2" id="KW-1133">Transmembrane helix</keyword>
<feature type="region of interest" description="Disordered" evidence="1">
    <location>
        <begin position="1"/>
        <end position="29"/>
    </location>
</feature>
<gene>
    <name evidence="3" type="ORF">HNV28_36335</name>
</gene>
<dbReference type="Proteomes" id="UP000533080">
    <property type="component" value="Unassembled WGS sequence"/>
</dbReference>
<feature type="transmembrane region" description="Helical" evidence="2">
    <location>
        <begin position="106"/>
        <end position="126"/>
    </location>
</feature>
<keyword evidence="2" id="KW-0812">Transmembrane</keyword>
<reference evidence="3 4" key="1">
    <citation type="submission" date="2020-05" db="EMBL/GenBank/DDBJ databases">
        <authorList>
            <person name="Whitworth D."/>
        </authorList>
    </citation>
    <scope>NUCLEOTIDE SEQUENCE [LARGE SCALE GENOMIC DNA]</scope>
    <source>
        <strain evidence="3 4">AM005</strain>
    </source>
</reference>
<protein>
    <submittedName>
        <fullName evidence="3">Uncharacterized protein</fullName>
    </submittedName>
</protein>
<evidence type="ECO:0000256" key="2">
    <source>
        <dbReference type="SAM" id="Phobius"/>
    </source>
</evidence>
<evidence type="ECO:0000313" key="3">
    <source>
        <dbReference type="EMBL" id="NOJ83718.1"/>
    </source>
</evidence>
<keyword evidence="2" id="KW-0472">Membrane</keyword>
<dbReference type="EMBL" id="JABFNT010000230">
    <property type="protein sequence ID" value="NOJ83718.1"/>
    <property type="molecule type" value="Genomic_DNA"/>
</dbReference>
<comment type="caution">
    <text evidence="3">The sequence shown here is derived from an EMBL/GenBank/DDBJ whole genome shotgun (WGS) entry which is preliminary data.</text>
</comment>
<evidence type="ECO:0000256" key="1">
    <source>
        <dbReference type="SAM" id="MobiDB-lite"/>
    </source>
</evidence>